<keyword evidence="2" id="KW-1185">Reference proteome</keyword>
<dbReference type="Proteomes" id="UP000324832">
    <property type="component" value="Unassembled WGS sequence"/>
</dbReference>
<accession>A0A5E4R638</accession>
<dbReference type="EMBL" id="FZQP02006952">
    <property type="protein sequence ID" value="VVD05295.1"/>
    <property type="molecule type" value="Genomic_DNA"/>
</dbReference>
<protein>
    <submittedName>
        <fullName evidence="1">Uncharacterized protein</fullName>
    </submittedName>
</protein>
<sequence length="34" mass="3903">MHRTALVQTSCYFKVLLTSGILSERSYQRSQPSD</sequence>
<reference evidence="1 2" key="1">
    <citation type="submission" date="2017-07" db="EMBL/GenBank/DDBJ databases">
        <authorList>
            <person name="Talla V."/>
            <person name="Backstrom N."/>
        </authorList>
    </citation>
    <scope>NUCLEOTIDE SEQUENCE [LARGE SCALE GENOMIC DNA]</scope>
</reference>
<evidence type="ECO:0000313" key="1">
    <source>
        <dbReference type="EMBL" id="VVD05295.1"/>
    </source>
</evidence>
<dbReference type="AlphaFoldDB" id="A0A5E4R638"/>
<gene>
    <name evidence="1" type="ORF">LSINAPIS_LOCUS14862</name>
</gene>
<name>A0A5E4R638_9NEOP</name>
<organism evidence="1 2">
    <name type="scientific">Leptidea sinapis</name>
    <dbReference type="NCBI Taxonomy" id="189913"/>
    <lineage>
        <taxon>Eukaryota</taxon>
        <taxon>Metazoa</taxon>
        <taxon>Ecdysozoa</taxon>
        <taxon>Arthropoda</taxon>
        <taxon>Hexapoda</taxon>
        <taxon>Insecta</taxon>
        <taxon>Pterygota</taxon>
        <taxon>Neoptera</taxon>
        <taxon>Endopterygota</taxon>
        <taxon>Lepidoptera</taxon>
        <taxon>Glossata</taxon>
        <taxon>Ditrysia</taxon>
        <taxon>Papilionoidea</taxon>
        <taxon>Pieridae</taxon>
        <taxon>Dismorphiinae</taxon>
        <taxon>Leptidea</taxon>
    </lineage>
</organism>
<evidence type="ECO:0000313" key="2">
    <source>
        <dbReference type="Proteomes" id="UP000324832"/>
    </source>
</evidence>
<proteinExistence type="predicted"/>